<name>A0ABR6STK6_9LIST</name>
<comment type="caution">
    <text evidence="1">The sequence shown here is derived from an EMBL/GenBank/DDBJ whole genome shotgun (WGS) entry which is preliminary data.</text>
</comment>
<accession>A0ABR6STK6</accession>
<keyword evidence="2" id="KW-1185">Reference proteome</keyword>
<gene>
    <name evidence="1" type="ORF">HCJ59_03675</name>
</gene>
<proteinExistence type="predicted"/>
<evidence type="ECO:0000313" key="1">
    <source>
        <dbReference type="EMBL" id="MBC1509014.1"/>
    </source>
</evidence>
<dbReference type="EMBL" id="JAASUB010000004">
    <property type="protein sequence ID" value="MBC1509014.1"/>
    <property type="molecule type" value="Genomic_DNA"/>
</dbReference>
<dbReference type="RefSeq" id="WP_185395516.1">
    <property type="nucleotide sequence ID" value="NZ_JAASTU010000015.1"/>
</dbReference>
<sequence>MTIYKRDLYEIIKEAKKERINKLKEKHRKDVKAKIEQIIKDNNLEEDLKEFISCKNEAVRLAGKLYEYIPTGFGSISSTANTSIVPSYDFLITELSHLQFTRNEELRQFRYNQDSEVNSVYQEYQKLEGQIKALTGKQGYELLKNLGFDVSGIDVEAKQKQNKIAIVPLDKNLLGIEVSE</sequence>
<organism evidence="1 2">
    <name type="scientific">Listeria immobilis</name>
    <dbReference type="NCBI Taxonomy" id="2713502"/>
    <lineage>
        <taxon>Bacteria</taxon>
        <taxon>Bacillati</taxon>
        <taxon>Bacillota</taxon>
        <taxon>Bacilli</taxon>
        <taxon>Bacillales</taxon>
        <taxon>Listeriaceae</taxon>
        <taxon>Listeria</taxon>
    </lineage>
</organism>
<protein>
    <submittedName>
        <fullName evidence="1">Uncharacterized protein</fullName>
    </submittedName>
</protein>
<dbReference type="Proteomes" id="UP000587800">
    <property type="component" value="Unassembled WGS sequence"/>
</dbReference>
<evidence type="ECO:0000313" key="2">
    <source>
        <dbReference type="Proteomes" id="UP000587800"/>
    </source>
</evidence>
<reference evidence="1 2" key="1">
    <citation type="submission" date="2020-03" db="EMBL/GenBank/DDBJ databases">
        <title>Soil Listeria distribution.</title>
        <authorList>
            <person name="Liao J."/>
            <person name="Wiedmann M."/>
        </authorList>
    </citation>
    <scope>NUCLEOTIDE SEQUENCE [LARGE SCALE GENOMIC DNA]</scope>
    <source>
        <strain evidence="1 2">FSL L7-1515</strain>
    </source>
</reference>